<dbReference type="EMBL" id="FUEG01000037">
    <property type="protein sequence ID" value="SJL16739.1"/>
    <property type="molecule type" value="Genomic_DNA"/>
</dbReference>
<protein>
    <submittedName>
        <fullName evidence="1">Uncharacterized protein</fullName>
    </submittedName>
</protein>
<reference evidence="2" key="1">
    <citation type="journal article" date="2017" name="Nat. Ecol. Evol.">
        <title>Genome expansion and lineage-specific genetic innovations in the forest pathogenic fungi Armillaria.</title>
        <authorList>
            <person name="Sipos G."/>
            <person name="Prasanna A.N."/>
            <person name="Walter M.C."/>
            <person name="O'Connor E."/>
            <person name="Balint B."/>
            <person name="Krizsan K."/>
            <person name="Kiss B."/>
            <person name="Hess J."/>
            <person name="Varga T."/>
            <person name="Slot J."/>
            <person name="Riley R."/>
            <person name="Boka B."/>
            <person name="Rigling D."/>
            <person name="Barry K."/>
            <person name="Lee J."/>
            <person name="Mihaltcheva S."/>
            <person name="LaButti K."/>
            <person name="Lipzen A."/>
            <person name="Waldron R."/>
            <person name="Moloney N.M."/>
            <person name="Sperisen C."/>
            <person name="Kredics L."/>
            <person name="Vagvoelgyi C."/>
            <person name="Patrignani A."/>
            <person name="Fitzpatrick D."/>
            <person name="Nagy I."/>
            <person name="Doyle S."/>
            <person name="Anderson J.B."/>
            <person name="Grigoriev I.V."/>
            <person name="Gueldener U."/>
            <person name="Muensterkoetter M."/>
            <person name="Nagy L.G."/>
        </authorList>
    </citation>
    <scope>NUCLEOTIDE SEQUENCE [LARGE SCALE GENOMIC DNA]</scope>
    <source>
        <strain evidence="2">C18/9</strain>
    </source>
</reference>
<keyword evidence="2" id="KW-1185">Reference proteome</keyword>
<dbReference type="Proteomes" id="UP000219338">
    <property type="component" value="Unassembled WGS sequence"/>
</dbReference>
<evidence type="ECO:0000313" key="1">
    <source>
        <dbReference type="EMBL" id="SJL16739.1"/>
    </source>
</evidence>
<dbReference type="OrthoDB" id="10658444at2759"/>
<sequence>MPIISLNLLLYAAEFDTLDSYYEDEFVHVEDGGDSGLTAQELVFELKETHRSCSAVAEKANGELRVPDNIYTPRRCNSFLEAYKMLLPSVRPIEDVRNSSNLRTTCVWLVESERLASVAPTMKLLRGRTK</sequence>
<name>A0A284S6W5_ARMOS</name>
<evidence type="ECO:0000313" key="2">
    <source>
        <dbReference type="Proteomes" id="UP000219338"/>
    </source>
</evidence>
<organism evidence="1 2">
    <name type="scientific">Armillaria ostoyae</name>
    <name type="common">Armillaria root rot fungus</name>
    <dbReference type="NCBI Taxonomy" id="47428"/>
    <lineage>
        <taxon>Eukaryota</taxon>
        <taxon>Fungi</taxon>
        <taxon>Dikarya</taxon>
        <taxon>Basidiomycota</taxon>
        <taxon>Agaricomycotina</taxon>
        <taxon>Agaricomycetes</taxon>
        <taxon>Agaricomycetidae</taxon>
        <taxon>Agaricales</taxon>
        <taxon>Marasmiineae</taxon>
        <taxon>Physalacriaceae</taxon>
        <taxon>Armillaria</taxon>
    </lineage>
</organism>
<dbReference type="AlphaFoldDB" id="A0A284S6W5"/>
<gene>
    <name evidence="1" type="ORF">ARMOST_20268</name>
</gene>
<accession>A0A284S6W5</accession>
<proteinExistence type="predicted"/>